<keyword evidence="12" id="KW-1185">Reference proteome</keyword>
<gene>
    <name evidence="11" type="ORF">FMM06_03420</name>
</gene>
<evidence type="ECO:0000256" key="7">
    <source>
        <dbReference type="ARBA" id="ARBA00022840"/>
    </source>
</evidence>
<evidence type="ECO:0000256" key="5">
    <source>
        <dbReference type="ARBA" id="ARBA00022741"/>
    </source>
</evidence>
<organism evidence="11 12">
    <name type="scientific">Glacieibacterium frigidum</name>
    <dbReference type="NCBI Taxonomy" id="2593303"/>
    <lineage>
        <taxon>Bacteria</taxon>
        <taxon>Pseudomonadati</taxon>
        <taxon>Pseudomonadota</taxon>
        <taxon>Alphaproteobacteria</taxon>
        <taxon>Sphingomonadales</taxon>
        <taxon>Sphingosinicellaceae</taxon>
        <taxon>Glacieibacterium</taxon>
    </lineage>
</organism>
<dbReference type="CDD" id="cd00082">
    <property type="entry name" value="HisKA"/>
    <property type="match status" value="1"/>
</dbReference>
<evidence type="ECO:0000259" key="10">
    <source>
        <dbReference type="PROSITE" id="PS50109"/>
    </source>
</evidence>
<proteinExistence type="predicted"/>
<keyword evidence="9" id="KW-0472">Membrane</keyword>
<dbReference type="PANTHER" id="PTHR42878">
    <property type="entry name" value="TWO-COMPONENT HISTIDINE KINASE"/>
    <property type="match status" value="1"/>
</dbReference>
<keyword evidence="4" id="KW-0808">Transferase</keyword>
<dbReference type="SMART" id="SM00387">
    <property type="entry name" value="HATPase_c"/>
    <property type="match status" value="1"/>
</dbReference>
<feature type="transmembrane region" description="Helical" evidence="9">
    <location>
        <begin position="164"/>
        <end position="181"/>
    </location>
</feature>
<keyword evidence="5" id="KW-0547">Nucleotide-binding</keyword>
<accession>A0A552UG93</accession>
<keyword evidence="6 11" id="KW-0418">Kinase</keyword>
<dbReference type="PANTHER" id="PTHR42878:SF7">
    <property type="entry name" value="SENSOR HISTIDINE KINASE GLRK"/>
    <property type="match status" value="1"/>
</dbReference>
<evidence type="ECO:0000256" key="6">
    <source>
        <dbReference type="ARBA" id="ARBA00022777"/>
    </source>
</evidence>
<feature type="domain" description="Histidine kinase" evidence="10">
    <location>
        <begin position="226"/>
        <end position="437"/>
    </location>
</feature>
<dbReference type="SUPFAM" id="SSF47384">
    <property type="entry name" value="Homodimeric domain of signal transducing histidine kinase"/>
    <property type="match status" value="1"/>
</dbReference>
<feature type="transmembrane region" description="Helical" evidence="9">
    <location>
        <begin position="21"/>
        <end position="41"/>
    </location>
</feature>
<dbReference type="GO" id="GO:0000155">
    <property type="term" value="F:phosphorelay sensor kinase activity"/>
    <property type="evidence" value="ECO:0007669"/>
    <property type="project" value="InterPro"/>
</dbReference>
<dbReference type="CDD" id="cd00075">
    <property type="entry name" value="HATPase"/>
    <property type="match status" value="1"/>
</dbReference>
<dbReference type="OrthoDB" id="9764438at2"/>
<dbReference type="InterPro" id="IPR036097">
    <property type="entry name" value="HisK_dim/P_sf"/>
</dbReference>
<evidence type="ECO:0000256" key="3">
    <source>
        <dbReference type="ARBA" id="ARBA00022553"/>
    </source>
</evidence>
<dbReference type="PRINTS" id="PR00344">
    <property type="entry name" value="BCTRLSENSOR"/>
</dbReference>
<dbReference type="InterPro" id="IPR005467">
    <property type="entry name" value="His_kinase_dom"/>
</dbReference>
<evidence type="ECO:0000256" key="9">
    <source>
        <dbReference type="SAM" id="Phobius"/>
    </source>
</evidence>
<dbReference type="GO" id="GO:0000156">
    <property type="term" value="F:phosphorelay response regulator activity"/>
    <property type="evidence" value="ECO:0007669"/>
    <property type="project" value="TreeGrafter"/>
</dbReference>
<dbReference type="EMBL" id="VJWA01000001">
    <property type="protein sequence ID" value="TRW17252.1"/>
    <property type="molecule type" value="Genomic_DNA"/>
</dbReference>
<feature type="transmembrane region" description="Helical" evidence="9">
    <location>
        <begin position="140"/>
        <end position="158"/>
    </location>
</feature>
<reference evidence="11 12" key="1">
    <citation type="submission" date="2019-07" db="EMBL/GenBank/DDBJ databases">
        <title>Novel species isolated from glacier.</title>
        <authorList>
            <person name="Liu Q."/>
            <person name="Xin Y.-H."/>
        </authorList>
    </citation>
    <scope>NUCLEOTIDE SEQUENCE [LARGE SCALE GENOMIC DNA]</scope>
    <source>
        <strain evidence="11 12">LB1R16</strain>
    </source>
</reference>
<dbReference type="Proteomes" id="UP000317894">
    <property type="component" value="Unassembled WGS sequence"/>
</dbReference>
<dbReference type="InterPro" id="IPR036890">
    <property type="entry name" value="HATPase_C_sf"/>
</dbReference>
<sequence>MDTGAQARAAVIAAELRGARGPTLIGVVIMTAVLIFVTLAIRPLAATPWPIDAWVAAMAMVLVGVLTLMVAGTLTDRPGRPVEPWVRGARALQSTMSALIVVSVWILLPPAGPDLRALMLMMYVWYIATVIAASSEASPMPARDIVVLTLSMVGWVVWDRPPYWEAWAVFLTMAGGTMLAFRRMIRRAVVAALEARIASETAEAATRAALATAEAARDAKTRFIASASHDLQQPLQAAALFFENAVATGDAAARARAVTGARAAFASTQGLIRQMLDHLRLEAGAVRARPEPVALGPLIAEVAAEHEPAARAAGMRLIALPCRLVATADPALLRRAVGNLIANAVRHAAGERVLIGARACGGTVTLWVIDDGRGVSAADAGRLFEDYAQGSDNATRGGFGLGLASVRRSARLMGGDADLDPRWTGGAAFRLMLPRADTVEALCEAA</sequence>
<name>A0A552UG93_9SPHN</name>
<protein>
    <recommendedName>
        <fullName evidence="2">histidine kinase</fullName>
        <ecNumber evidence="2">2.7.13.3</ecNumber>
    </recommendedName>
</protein>
<evidence type="ECO:0000256" key="8">
    <source>
        <dbReference type="ARBA" id="ARBA00023012"/>
    </source>
</evidence>
<dbReference type="GO" id="GO:0030295">
    <property type="term" value="F:protein kinase activator activity"/>
    <property type="evidence" value="ECO:0007669"/>
    <property type="project" value="TreeGrafter"/>
</dbReference>
<dbReference type="EC" id="2.7.13.3" evidence="2"/>
<evidence type="ECO:0000313" key="11">
    <source>
        <dbReference type="EMBL" id="TRW17252.1"/>
    </source>
</evidence>
<evidence type="ECO:0000313" key="12">
    <source>
        <dbReference type="Proteomes" id="UP000317894"/>
    </source>
</evidence>
<dbReference type="Gene3D" id="1.10.287.130">
    <property type="match status" value="1"/>
</dbReference>
<feature type="transmembrane region" description="Helical" evidence="9">
    <location>
        <begin position="115"/>
        <end position="133"/>
    </location>
</feature>
<dbReference type="AlphaFoldDB" id="A0A552UG93"/>
<dbReference type="InterPro" id="IPR050351">
    <property type="entry name" value="BphY/WalK/GraS-like"/>
</dbReference>
<evidence type="ECO:0000256" key="2">
    <source>
        <dbReference type="ARBA" id="ARBA00012438"/>
    </source>
</evidence>
<evidence type="ECO:0000256" key="4">
    <source>
        <dbReference type="ARBA" id="ARBA00022679"/>
    </source>
</evidence>
<dbReference type="InterPro" id="IPR003661">
    <property type="entry name" value="HisK_dim/P_dom"/>
</dbReference>
<keyword evidence="3" id="KW-0597">Phosphoprotein</keyword>
<dbReference type="PROSITE" id="PS50109">
    <property type="entry name" value="HIS_KIN"/>
    <property type="match status" value="1"/>
</dbReference>
<dbReference type="RefSeq" id="WP_143554797.1">
    <property type="nucleotide sequence ID" value="NZ_VJWA01000001.1"/>
</dbReference>
<dbReference type="GO" id="GO:0005524">
    <property type="term" value="F:ATP binding"/>
    <property type="evidence" value="ECO:0007669"/>
    <property type="project" value="UniProtKB-KW"/>
</dbReference>
<evidence type="ECO:0000256" key="1">
    <source>
        <dbReference type="ARBA" id="ARBA00000085"/>
    </source>
</evidence>
<feature type="transmembrane region" description="Helical" evidence="9">
    <location>
        <begin position="91"/>
        <end position="109"/>
    </location>
</feature>
<comment type="catalytic activity">
    <reaction evidence="1">
        <text>ATP + protein L-histidine = ADP + protein N-phospho-L-histidine.</text>
        <dbReference type="EC" id="2.7.13.3"/>
    </reaction>
</comment>
<feature type="transmembrane region" description="Helical" evidence="9">
    <location>
        <begin position="53"/>
        <end position="71"/>
    </location>
</feature>
<dbReference type="Pfam" id="PF02518">
    <property type="entry name" value="HATPase_c"/>
    <property type="match status" value="1"/>
</dbReference>
<dbReference type="GO" id="GO:0007234">
    <property type="term" value="P:osmosensory signaling via phosphorelay pathway"/>
    <property type="evidence" value="ECO:0007669"/>
    <property type="project" value="TreeGrafter"/>
</dbReference>
<keyword evidence="8" id="KW-0902">Two-component regulatory system</keyword>
<comment type="caution">
    <text evidence="11">The sequence shown here is derived from an EMBL/GenBank/DDBJ whole genome shotgun (WGS) entry which is preliminary data.</text>
</comment>
<keyword evidence="9" id="KW-1133">Transmembrane helix</keyword>
<dbReference type="SUPFAM" id="SSF55874">
    <property type="entry name" value="ATPase domain of HSP90 chaperone/DNA topoisomerase II/histidine kinase"/>
    <property type="match status" value="1"/>
</dbReference>
<keyword evidence="9" id="KW-0812">Transmembrane</keyword>
<dbReference type="SMART" id="SM00388">
    <property type="entry name" value="HisKA"/>
    <property type="match status" value="1"/>
</dbReference>
<keyword evidence="7" id="KW-0067">ATP-binding</keyword>
<dbReference type="Gene3D" id="3.30.565.10">
    <property type="entry name" value="Histidine kinase-like ATPase, C-terminal domain"/>
    <property type="match status" value="1"/>
</dbReference>
<dbReference type="InterPro" id="IPR004358">
    <property type="entry name" value="Sig_transdc_His_kin-like_C"/>
</dbReference>
<dbReference type="InterPro" id="IPR003594">
    <property type="entry name" value="HATPase_dom"/>
</dbReference>